<dbReference type="InterPro" id="IPR017850">
    <property type="entry name" value="Alkaline_phosphatase_core_sf"/>
</dbReference>
<dbReference type="PROSITE" id="PS51318">
    <property type="entry name" value="TAT"/>
    <property type="match status" value="1"/>
</dbReference>
<dbReference type="InterPro" id="IPR007312">
    <property type="entry name" value="Phosphoesterase"/>
</dbReference>
<dbReference type="EC" id="3.1.4.3" evidence="2"/>
<feature type="domain" description="Bacterial phospholipase C C-terminal" evidence="4">
    <location>
        <begin position="731"/>
        <end position="816"/>
    </location>
</feature>
<dbReference type="Proteomes" id="UP000295499">
    <property type="component" value="Unassembled WGS sequence"/>
</dbReference>
<dbReference type="Gene3D" id="3.40.720.10">
    <property type="entry name" value="Alkaline Phosphatase, subunit A"/>
    <property type="match status" value="2"/>
</dbReference>
<dbReference type="OrthoDB" id="980947at2"/>
<protein>
    <recommendedName>
        <fullName evidence="2">phospholipase C</fullName>
        <ecNumber evidence="2">3.1.4.3</ecNumber>
    </recommendedName>
</protein>
<dbReference type="Pfam" id="PF05506">
    <property type="entry name" value="PLipase_C_C"/>
    <property type="match status" value="2"/>
</dbReference>
<dbReference type="RefSeq" id="WP_133556326.1">
    <property type="nucleotide sequence ID" value="NZ_SNWM01000003.1"/>
</dbReference>
<evidence type="ECO:0000256" key="2">
    <source>
        <dbReference type="ARBA" id="ARBA00012018"/>
    </source>
</evidence>
<dbReference type="GO" id="GO:0034480">
    <property type="term" value="F:phosphatidylcholine phospholipase C activity"/>
    <property type="evidence" value="ECO:0007669"/>
    <property type="project" value="UniProtKB-EC"/>
</dbReference>
<keyword evidence="6" id="KW-1185">Reference proteome</keyword>
<evidence type="ECO:0000256" key="3">
    <source>
        <dbReference type="ARBA" id="ARBA00022801"/>
    </source>
</evidence>
<comment type="similarity">
    <text evidence="1">Belongs to the bacterial phospholipase C family.</text>
</comment>
<evidence type="ECO:0000313" key="5">
    <source>
        <dbReference type="EMBL" id="TDO21657.1"/>
    </source>
</evidence>
<gene>
    <name evidence="5" type="ORF">CLV32_2763</name>
</gene>
<dbReference type="GO" id="GO:0016042">
    <property type="term" value="P:lipid catabolic process"/>
    <property type="evidence" value="ECO:0007669"/>
    <property type="project" value="InterPro"/>
</dbReference>
<feature type="domain" description="Bacterial phospholipase C C-terminal" evidence="4">
    <location>
        <begin position="635"/>
        <end position="722"/>
    </location>
</feature>
<dbReference type="AlphaFoldDB" id="A0A4R6II85"/>
<proteinExistence type="inferred from homology"/>
<name>A0A4R6II85_9SPHI</name>
<dbReference type="PANTHER" id="PTHR31956:SF1">
    <property type="entry name" value="NON-SPECIFIC PHOSPHOLIPASE C1"/>
    <property type="match status" value="1"/>
</dbReference>
<dbReference type="InterPro" id="IPR008475">
    <property type="entry name" value="PLipase_C_C"/>
</dbReference>
<keyword evidence="3" id="KW-0378">Hydrolase</keyword>
<sequence length="831" mass="93411">MQTRRDFIRQAAILSGAAGATAMIPASVLRAMTINPAAGSTFMDAEHIVVLMQENRSFDHCFGALQGVRGFNDPRAIRLPNQNLVWMQENAKGHTYAPFRLNIKETRSTWLGSLPHSWTNQVDARNNGHYDKWLDSKASGRKGFEQVPLTMGYYNREDLPFYYAMADAFTVCDQNFCSSLTGTTPNRLFLWTGTVRPEQSAKAPAFLRNENLDYDREAHWKTFPEVLEDHAVSWKIYQNELSLPTGLNGDEDAWLANFTDNPIEWFSQFNVRYAAAYRENLKKLDLVLPTEIAALESSLTTMDAGKKKDSVLKAIGEKQQQLIQVRKDIQFWTAEKYAKLSQKEKNMHDKAFTTNKNDPDYRSLTKLTYKDGAEDRKMLVPKGDPLYQFRTDVAQGKLPAVSWLVASENFSDHPGAPWYGSWYVSEALDILTKNPEVWKKTIFILCYDENDGYFDHVPPFVAPDPADSSTGKVSAGIDTGVEFCSLAEDQKWNPGSSHRGGPVGLGYRVPLVIASPWSRGGNVCSEVFDHTSVLQLMEKLLSHRTGKKIEAANISSWRRTICGDLSSVFQPYHGESVKFPVRPVKERFMEQIYNSQFKPDPLGYIQLSAAQIAEANAHPSISSVLPKQEPGIRKSTALPYEIYADGFVNRDTGKFDLTLTAGNKLFGKTSSGVPFTIYRSGLAPASYAVSAGEWLKDAYQIADRAYAFEVHGPNGFYRKFSGLGSDPDVQIRCKYELSGQLNQLTGHVLLELMGSVDQPLKVLIRDNAYHAEPMQLELLAREPKNIVWNTGKSYGWYDFSVFISGYDAFEYRFAGRVETGKSSHTDPFMGR</sequence>
<dbReference type="InterPro" id="IPR017767">
    <property type="entry name" value="PC-PLC"/>
</dbReference>
<dbReference type="EMBL" id="SNWM01000003">
    <property type="protein sequence ID" value="TDO21657.1"/>
    <property type="molecule type" value="Genomic_DNA"/>
</dbReference>
<dbReference type="NCBIfam" id="TIGR03396">
    <property type="entry name" value="PC_PLC"/>
    <property type="match status" value="1"/>
</dbReference>
<evidence type="ECO:0000256" key="1">
    <source>
        <dbReference type="ARBA" id="ARBA00009717"/>
    </source>
</evidence>
<dbReference type="InterPro" id="IPR006311">
    <property type="entry name" value="TAT_signal"/>
</dbReference>
<dbReference type="Pfam" id="PF04185">
    <property type="entry name" value="Phosphoesterase"/>
    <property type="match status" value="2"/>
</dbReference>
<reference evidence="5 6" key="1">
    <citation type="submission" date="2019-03" db="EMBL/GenBank/DDBJ databases">
        <title>Genomic Encyclopedia of Archaeal and Bacterial Type Strains, Phase II (KMG-II): from individual species to whole genera.</title>
        <authorList>
            <person name="Goeker M."/>
        </authorList>
    </citation>
    <scope>NUCLEOTIDE SEQUENCE [LARGE SCALE GENOMIC DNA]</scope>
    <source>
        <strain evidence="5 6">DSM 19034</strain>
    </source>
</reference>
<accession>A0A4R6II85</accession>
<comment type="caution">
    <text evidence="5">The sequence shown here is derived from an EMBL/GenBank/DDBJ whole genome shotgun (WGS) entry which is preliminary data.</text>
</comment>
<evidence type="ECO:0000259" key="4">
    <source>
        <dbReference type="Pfam" id="PF05506"/>
    </source>
</evidence>
<evidence type="ECO:0000313" key="6">
    <source>
        <dbReference type="Proteomes" id="UP000295499"/>
    </source>
</evidence>
<organism evidence="5 6">
    <name type="scientific">Pedobacter duraquae</name>
    <dbReference type="NCBI Taxonomy" id="425511"/>
    <lineage>
        <taxon>Bacteria</taxon>
        <taxon>Pseudomonadati</taxon>
        <taxon>Bacteroidota</taxon>
        <taxon>Sphingobacteriia</taxon>
        <taxon>Sphingobacteriales</taxon>
        <taxon>Sphingobacteriaceae</taxon>
        <taxon>Pedobacter</taxon>
    </lineage>
</organism>
<dbReference type="PANTHER" id="PTHR31956">
    <property type="entry name" value="NON-SPECIFIC PHOSPHOLIPASE C4-RELATED"/>
    <property type="match status" value="1"/>
</dbReference>